<keyword evidence="2" id="KW-1185">Reference proteome</keyword>
<comment type="caution">
    <text evidence="1">The sequence shown here is derived from an EMBL/GenBank/DDBJ whole genome shotgun (WGS) entry which is preliminary data.</text>
</comment>
<reference evidence="1 2" key="1">
    <citation type="submission" date="2019-01" db="EMBL/GenBank/DDBJ databases">
        <title>Sequencing of cultivated peanut Arachis hypogaea provides insights into genome evolution and oil improvement.</title>
        <authorList>
            <person name="Chen X."/>
        </authorList>
    </citation>
    <scope>NUCLEOTIDE SEQUENCE [LARGE SCALE GENOMIC DNA]</scope>
    <source>
        <strain evidence="2">cv. Fuhuasheng</strain>
        <tissue evidence="1">Leaves</tissue>
    </source>
</reference>
<name>A0A444YWR7_ARAHY</name>
<organism evidence="1 2">
    <name type="scientific">Arachis hypogaea</name>
    <name type="common">Peanut</name>
    <dbReference type="NCBI Taxonomy" id="3818"/>
    <lineage>
        <taxon>Eukaryota</taxon>
        <taxon>Viridiplantae</taxon>
        <taxon>Streptophyta</taxon>
        <taxon>Embryophyta</taxon>
        <taxon>Tracheophyta</taxon>
        <taxon>Spermatophyta</taxon>
        <taxon>Magnoliopsida</taxon>
        <taxon>eudicotyledons</taxon>
        <taxon>Gunneridae</taxon>
        <taxon>Pentapetalae</taxon>
        <taxon>rosids</taxon>
        <taxon>fabids</taxon>
        <taxon>Fabales</taxon>
        <taxon>Fabaceae</taxon>
        <taxon>Papilionoideae</taxon>
        <taxon>50 kb inversion clade</taxon>
        <taxon>dalbergioids sensu lato</taxon>
        <taxon>Dalbergieae</taxon>
        <taxon>Pterocarpus clade</taxon>
        <taxon>Arachis</taxon>
    </lineage>
</organism>
<evidence type="ECO:0000313" key="2">
    <source>
        <dbReference type="Proteomes" id="UP000289738"/>
    </source>
</evidence>
<gene>
    <name evidence="1" type="ORF">Ahy_B06g086104</name>
</gene>
<proteinExistence type="predicted"/>
<evidence type="ECO:0000313" key="1">
    <source>
        <dbReference type="EMBL" id="RYR06369.1"/>
    </source>
</evidence>
<dbReference type="AlphaFoldDB" id="A0A444YWR7"/>
<accession>A0A444YWR7</accession>
<dbReference type="EMBL" id="SDMP01000016">
    <property type="protein sequence ID" value="RYR06369.1"/>
    <property type="molecule type" value="Genomic_DNA"/>
</dbReference>
<dbReference type="Proteomes" id="UP000289738">
    <property type="component" value="Chromosome B06"/>
</dbReference>
<sequence>MCVDLTMYLGPTLNLERTDQLRHQPAQPKGLGPCSITLLSPLGLQVGATQLDMLGSFSTRSNSASDLDCFKQNSRKLVSASNRNGVMTAIKQWSRFSYLLYLLADRTHSHTNLGSPLPLKITKGNHRSASEAHRIFRMQTALSNIATKT</sequence>
<protein>
    <submittedName>
        <fullName evidence="1">Uncharacterized protein</fullName>
    </submittedName>
</protein>